<dbReference type="EMBL" id="MT742180">
    <property type="protein sequence ID" value="QPG01238.1"/>
    <property type="molecule type" value="Genomic_DNA"/>
</dbReference>
<proteinExistence type="predicted"/>
<feature type="signal peptide" evidence="2">
    <location>
        <begin position="1"/>
        <end position="22"/>
    </location>
</feature>
<sequence>MNNKLYLCAIFTATILSSSANADFSDWYKKATSNEESTQQVPAQQQQAPGQVQQQAPGQVQQQAPGQVQQQAPVQVQQQPIQQRQYNSNRNTTATRYQNNNANVTGDSGLEARMNNLNSTIENLNKSSKSGDNLTNNYLNIVQFIVINEETRKLDGKDNTSLINNMLAGIVSCQNKYKVDVIQKVNNQLPRDVANTVQRYLSQNGRSIGANGNCLY</sequence>
<dbReference type="RefSeq" id="WP_197826154.1">
    <property type="nucleotide sequence ID" value="NZ_MT742180.1"/>
</dbReference>
<keyword evidence="3" id="KW-0614">Plasmid</keyword>
<gene>
    <name evidence="3" type="ORF">12CE1_00197</name>
</gene>
<name>A0A7S9DP14_ACILW</name>
<evidence type="ECO:0000313" key="3">
    <source>
        <dbReference type="EMBL" id="QPG01238.1"/>
    </source>
</evidence>
<dbReference type="AlphaFoldDB" id="A0A7S9DP14"/>
<evidence type="ECO:0008006" key="4">
    <source>
        <dbReference type="Google" id="ProtNLM"/>
    </source>
</evidence>
<evidence type="ECO:0000256" key="2">
    <source>
        <dbReference type="SAM" id="SignalP"/>
    </source>
</evidence>
<feature type="chain" id="PRO_5031529881" description="Transporter" evidence="2">
    <location>
        <begin position="23"/>
        <end position="216"/>
    </location>
</feature>
<organism evidence="3">
    <name type="scientific">Acinetobacter lwoffii</name>
    <dbReference type="NCBI Taxonomy" id="28090"/>
    <lineage>
        <taxon>Bacteria</taxon>
        <taxon>Pseudomonadati</taxon>
        <taxon>Pseudomonadota</taxon>
        <taxon>Gammaproteobacteria</taxon>
        <taxon>Moraxellales</taxon>
        <taxon>Moraxellaceae</taxon>
        <taxon>Acinetobacter</taxon>
    </lineage>
</organism>
<geneLocation type="plasmid" evidence="3">
    <name>pR4WN_12CE1</name>
</geneLocation>
<evidence type="ECO:0000256" key="1">
    <source>
        <dbReference type="SAM" id="MobiDB-lite"/>
    </source>
</evidence>
<feature type="region of interest" description="Disordered" evidence="1">
    <location>
        <begin position="33"/>
        <end position="106"/>
    </location>
</feature>
<keyword evidence="2" id="KW-0732">Signal</keyword>
<protein>
    <recommendedName>
        <fullName evidence="4">Transporter</fullName>
    </recommendedName>
</protein>
<feature type="compositionally biased region" description="Polar residues" evidence="1">
    <location>
        <begin position="84"/>
        <end position="106"/>
    </location>
</feature>
<reference evidence="3" key="1">
    <citation type="submission" date="2020-07" db="EMBL/GenBank/DDBJ databases">
        <title>A novel family of multi-drug resistance mega-plasmids in Acinetobacter species.</title>
        <authorList>
            <person name="Ghaly T.M."/>
            <person name="Sajjad A."/>
            <person name="Tetu S.G."/>
            <person name="Gillings M.R."/>
        </authorList>
    </citation>
    <scope>NUCLEOTIDE SEQUENCE</scope>
    <source>
        <strain evidence="3">12CE1</strain>
        <plasmid evidence="3">pR4WN_12CE1</plasmid>
    </source>
</reference>
<feature type="compositionally biased region" description="Low complexity" evidence="1">
    <location>
        <begin position="39"/>
        <end position="83"/>
    </location>
</feature>
<accession>A0A7S9DP14</accession>